<sequence length="258" mass="27618">MKLNHIIGCLLLINSAGVLANDSDIYRRLDSLFIRASSSENKITALESNLATLKAQVAQIPPPTRLEAGEGVSLEGNRITVHFPRHQVGEHYHGGLVFQVDESGQHGLIAALKDASDEGLAWRNGVAGNKTTNARADGIDAGETNTRLIVAAQTIDNQKGQFAALAAMTFKVASDGLTPCADDGTPCYGSWYLPSAHELKLMHQALYQSGLASFEAGSYWSSTESSVTTAFLLDFSTGKLVKSLKSTPSGRVRPISRF</sequence>
<proteinExistence type="predicted"/>
<reference evidence="3 5" key="2">
    <citation type="submission" date="2018-06" db="EMBL/GenBank/DDBJ databases">
        <authorList>
            <consortium name="Pathogen Informatics"/>
            <person name="Doyle S."/>
        </authorList>
    </citation>
    <scope>NUCLEOTIDE SEQUENCE [LARGE SCALE GENOMIC DNA]</scope>
    <source>
        <strain evidence="3 5">NCTC12022</strain>
    </source>
</reference>
<keyword evidence="4" id="KW-1185">Reference proteome</keyword>
<dbReference type="AlphaFoldDB" id="A0A0W0TGZ3"/>
<dbReference type="OrthoDB" id="5573519at2"/>
<protein>
    <submittedName>
        <fullName evidence="2">Legionella vir region protein</fullName>
    </submittedName>
</protein>
<dbReference type="RefSeq" id="WP_058447406.1">
    <property type="nucleotide sequence ID" value="NZ_CAAAHT010000033.1"/>
</dbReference>
<reference evidence="2 4" key="1">
    <citation type="submission" date="2015-11" db="EMBL/GenBank/DDBJ databases">
        <title>Genomic analysis of 38 Legionella species identifies large and diverse effector repertoires.</title>
        <authorList>
            <person name="Burstein D."/>
            <person name="Amaro F."/>
            <person name="Zusman T."/>
            <person name="Lifshitz Z."/>
            <person name="Cohen O."/>
            <person name="Gilbert J.A."/>
            <person name="Pupko T."/>
            <person name="Shuman H.A."/>
            <person name="Segal G."/>
        </authorList>
    </citation>
    <scope>NUCLEOTIDE SEQUENCE [LARGE SCALE GENOMIC DNA]</scope>
    <source>
        <strain evidence="2 4">WO-44C</strain>
    </source>
</reference>
<dbReference type="Proteomes" id="UP000251942">
    <property type="component" value="Unassembled WGS sequence"/>
</dbReference>
<accession>A0A0W0TGZ3</accession>
<dbReference type="Proteomes" id="UP000054698">
    <property type="component" value="Unassembled WGS sequence"/>
</dbReference>
<gene>
    <name evidence="2" type="primary">lvrE_3</name>
    <name evidence="3" type="synonym">lvrE_2</name>
    <name evidence="2" type="ORF">Lfee_2556</name>
    <name evidence="3" type="ORF">NCTC12022_02781</name>
</gene>
<dbReference type="EMBL" id="UASS01000032">
    <property type="protein sequence ID" value="SPX62024.1"/>
    <property type="molecule type" value="Genomic_DNA"/>
</dbReference>
<feature type="signal peptide" evidence="1">
    <location>
        <begin position="1"/>
        <end position="20"/>
    </location>
</feature>
<evidence type="ECO:0000313" key="3">
    <source>
        <dbReference type="EMBL" id="SPX62024.1"/>
    </source>
</evidence>
<evidence type="ECO:0000256" key="1">
    <source>
        <dbReference type="SAM" id="SignalP"/>
    </source>
</evidence>
<feature type="chain" id="PRO_5036002984" evidence="1">
    <location>
        <begin position="21"/>
        <end position="258"/>
    </location>
</feature>
<evidence type="ECO:0000313" key="5">
    <source>
        <dbReference type="Proteomes" id="UP000251942"/>
    </source>
</evidence>
<keyword evidence="1" id="KW-0732">Signal</keyword>
<dbReference type="STRING" id="453.Lfee_2556"/>
<dbReference type="EMBL" id="LNYB01000085">
    <property type="protein sequence ID" value="KTC94892.1"/>
    <property type="molecule type" value="Genomic_DNA"/>
</dbReference>
<name>A0A0W0TGZ3_9GAMM</name>
<evidence type="ECO:0000313" key="4">
    <source>
        <dbReference type="Proteomes" id="UP000054698"/>
    </source>
</evidence>
<evidence type="ECO:0000313" key="2">
    <source>
        <dbReference type="EMBL" id="KTC94892.1"/>
    </source>
</evidence>
<dbReference type="PATRIC" id="fig|453.4.peg.2804"/>
<organism evidence="2 4">
    <name type="scientific">Legionella feeleii</name>
    <dbReference type="NCBI Taxonomy" id="453"/>
    <lineage>
        <taxon>Bacteria</taxon>
        <taxon>Pseudomonadati</taxon>
        <taxon>Pseudomonadota</taxon>
        <taxon>Gammaproteobacteria</taxon>
        <taxon>Legionellales</taxon>
        <taxon>Legionellaceae</taxon>
        <taxon>Legionella</taxon>
    </lineage>
</organism>